<dbReference type="Proteomes" id="UP000276223">
    <property type="component" value="Unassembled WGS sequence"/>
</dbReference>
<dbReference type="PANTHER" id="PTHR12526">
    <property type="entry name" value="GLYCOSYLTRANSFERASE"/>
    <property type="match status" value="1"/>
</dbReference>
<accession>A0A3N1VPW4</accession>
<dbReference type="SUPFAM" id="SSF53756">
    <property type="entry name" value="UDP-Glycosyltransferase/glycogen phosphorylase"/>
    <property type="match status" value="1"/>
</dbReference>
<dbReference type="GO" id="GO:0016757">
    <property type="term" value="F:glycosyltransferase activity"/>
    <property type="evidence" value="ECO:0007669"/>
    <property type="project" value="UniProtKB-ARBA"/>
</dbReference>
<evidence type="ECO:0000313" key="3">
    <source>
        <dbReference type="Proteomes" id="UP000276223"/>
    </source>
</evidence>
<feature type="domain" description="Glycosyltransferase subfamily 4-like N-terminal" evidence="1">
    <location>
        <begin position="25"/>
        <end position="179"/>
    </location>
</feature>
<comment type="caution">
    <text evidence="2">The sequence shown here is derived from an EMBL/GenBank/DDBJ whole genome shotgun (WGS) entry which is preliminary data.</text>
</comment>
<gene>
    <name evidence="2" type="ORF">EDC27_0347</name>
</gene>
<dbReference type="EMBL" id="RJVA01000009">
    <property type="protein sequence ID" value="ROR03091.1"/>
    <property type="molecule type" value="Genomic_DNA"/>
</dbReference>
<dbReference type="RefSeq" id="WP_123288890.1">
    <property type="nucleotide sequence ID" value="NZ_RJVA01000009.1"/>
</dbReference>
<reference evidence="2 3" key="1">
    <citation type="submission" date="2018-11" db="EMBL/GenBank/DDBJ databases">
        <title>Genomic Encyclopedia of Type Strains, Phase IV (KMG-IV): sequencing the most valuable type-strain genomes for metagenomic binning, comparative biology and taxonomic classification.</title>
        <authorList>
            <person name="Goeker M."/>
        </authorList>
    </citation>
    <scope>NUCLEOTIDE SEQUENCE [LARGE SCALE GENOMIC DNA]</scope>
    <source>
        <strain evidence="2 3">DSM 22027</strain>
    </source>
</reference>
<dbReference type="InterPro" id="IPR028098">
    <property type="entry name" value="Glyco_trans_4-like_N"/>
</dbReference>
<dbReference type="Gene3D" id="3.40.50.2000">
    <property type="entry name" value="Glycogen Phosphorylase B"/>
    <property type="match status" value="2"/>
</dbReference>
<dbReference type="CDD" id="cd03811">
    <property type="entry name" value="GT4_GT28_WabH-like"/>
    <property type="match status" value="1"/>
</dbReference>
<keyword evidence="2" id="KW-0808">Transferase</keyword>
<evidence type="ECO:0000313" key="2">
    <source>
        <dbReference type="EMBL" id="ROR03091.1"/>
    </source>
</evidence>
<evidence type="ECO:0000259" key="1">
    <source>
        <dbReference type="Pfam" id="PF13439"/>
    </source>
</evidence>
<sequence>MTMNPSSRPPRIAVVTFSAGDGGNDKMLVHLAQGLSEQGCAVDFITRTMTAPYLDRLPMQVRRLVIHEASHRDRTRSLGRYVAENAPDVVLSGKRSDREVLEAVRLVKTNTRVFIRVGINLSARYDHRSKLIGWWHLRPLRRLLPQADGILAVSRGVAQDLLRLFKIPSEKIHVVPNPVVTPKMLSEMPPVPSHRFYASSPEVPVVVGMGGLRKAKDFPTLLKAFAIVVQTRPARLLILGRGHLRDKLMALARSLNIAPWTDFPGFVESPYSYLAHAQLFVLSSLWEGSPNVLIEALAMGTPVVATDCPSGPREILQDGRYGRLVPCGNPHAMAQAMLKSLENPPQPSFLKEAVTRYTFAASTHEYLRAFGLLAKVPAKRPCATQDSSGILERNP</sequence>
<protein>
    <submittedName>
        <fullName evidence="2">Glycosyltransferase involved in cell wall biosynthesis</fullName>
    </submittedName>
</protein>
<dbReference type="Pfam" id="PF13692">
    <property type="entry name" value="Glyco_trans_1_4"/>
    <property type="match status" value="1"/>
</dbReference>
<dbReference type="Pfam" id="PF13439">
    <property type="entry name" value="Glyco_transf_4"/>
    <property type="match status" value="1"/>
</dbReference>
<dbReference type="OrthoDB" id="9775208at2"/>
<dbReference type="AlphaFoldDB" id="A0A3N1VPW4"/>
<name>A0A3N1VPW4_9BACT</name>
<proteinExistence type="predicted"/>
<organism evidence="2 3">
    <name type="scientific">Desulfosoma caldarium</name>
    <dbReference type="NCBI Taxonomy" id="610254"/>
    <lineage>
        <taxon>Bacteria</taxon>
        <taxon>Pseudomonadati</taxon>
        <taxon>Thermodesulfobacteriota</taxon>
        <taxon>Syntrophobacteria</taxon>
        <taxon>Syntrophobacterales</taxon>
        <taxon>Syntrophobacteraceae</taxon>
        <taxon>Desulfosoma</taxon>
    </lineage>
</organism>
<keyword evidence="3" id="KW-1185">Reference proteome</keyword>